<feature type="repeat" description="ANK" evidence="3">
    <location>
        <begin position="71"/>
        <end position="103"/>
    </location>
</feature>
<feature type="repeat" description="ANK" evidence="3">
    <location>
        <begin position="404"/>
        <end position="436"/>
    </location>
</feature>
<dbReference type="Gene3D" id="1.25.40.20">
    <property type="entry name" value="Ankyrin repeat-containing domain"/>
    <property type="match status" value="6"/>
</dbReference>
<keyword evidence="2 3" id="KW-0040">ANK repeat</keyword>
<evidence type="ECO:0000256" key="2">
    <source>
        <dbReference type="ARBA" id="ARBA00023043"/>
    </source>
</evidence>
<feature type="repeat" description="ANK" evidence="3">
    <location>
        <begin position="338"/>
        <end position="370"/>
    </location>
</feature>
<feature type="repeat" description="ANK" evidence="3">
    <location>
        <begin position="371"/>
        <end position="403"/>
    </location>
</feature>
<dbReference type="AlphaFoldDB" id="A0A8D8WXQ5"/>
<dbReference type="SUPFAM" id="SSF48403">
    <property type="entry name" value="Ankyrin repeat"/>
    <property type="match status" value="4"/>
</dbReference>
<evidence type="ECO:0000256" key="3">
    <source>
        <dbReference type="PROSITE-ProRule" id="PRU00023"/>
    </source>
</evidence>
<dbReference type="PRINTS" id="PR01415">
    <property type="entry name" value="ANKYRIN"/>
</dbReference>
<feature type="repeat" description="ANK" evidence="3">
    <location>
        <begin position="168"/>
        <end position="200"/>
    </location>
</feature>
<feature type="repeat" description="ANK" evidence="3">
    <location>
        <begin position="205"/>
        <end position="237"/>
    </location>
</feature>
<evidence type="ECO:0000256" key="1">
    <source>
        <dbReference type="ARBA" id="ARBA00022737"/>
    </source>
</evidence>
<dbReference type="Pfam" id="PF00023">
    <property type="entry name" value="Ank"/>
    <property type="match status" value="1"/>
</dbReference>
<feature type="repeat" description="ANK" evidence="3">
    <location>
        <begin position="104"/>
        <end position="136"/>
    </location>
</feature>
<dbReference type="PROSITE" id="PS50297">
    <property type="entry name" value="ANK_REP_REGION"/>
    <property type="match status" value="11"/>
</dbReference>
<dbReference type="PANTHER" id="PTHR24198:SF165">
    <property type="entry name" value="ANKYRIN REPEAT-CONTAINING PROTEIN-RELATED"/>
    <property type="match status" value="1"/>
</dbReference>
<evidence type="ECO:0000313" key="4">
    <source>
        <dbReference type="EMBL" id="CAG6676412.1"/>
    </source>
</evidence>
<feature type="repeat" description="ANK" evidence="3">
    <location>
        <begin position="273"/>
        <end position="305"/>
    </location>
</feature>
<keyword evidence="1" id="KW-0677">Repeat</keyword>
<dbReference type="PROSITE" id="PS50088">
    <property type="entry name" value="ANK_REPEAT"/>
    <property type="match status" value="12"/>
</dbReference>
<dbReference type="SMART" id="SM00248">
    <property type="entry name" value="ANK"/>
    <property type="match status" value="20"/>
</dbReference>
<dbReference type="EMBL" id="HBUF01239670">
    <property type="protein sequence ID" value="CAG6676412.1"/>
    <property type="molecule type" value="Transcribed_RNA"/>
</dbReference>
<feature type="repeat" description="ANK" evidence="3">
    <location>
        <begin position="586"/>
        <end position="623"/>
    </location>
</feature>
<feature type="repeat" description="ANK" evidence="3">
    <location>
        <begin position="441"/>
        <end position="473"/>
    </location>
</feature>
<dbReference type="InterPro" id="IPR036770">
    <property type="entry name" value="Ankyrin_rpt-contain_sf"/>
</dbReference>
<protein>
    <submittedName>
        <fullName evidence="4">Ankyrin-2</fullName>
    </submittedName>
</protein>
<dbReference type="Pfam" id="PF12796">
    <property type="entry name" value="Ank_2"/>
    <property type="match status" value="7"/>
</dbReference>
<dbReference type="InterPro" id="IPR002110">
    <property type="entry name" value="Ankyrin_rpt"/>
</dbReference>
<feature type="repeat" description="ANK" evidence="3">
    <location>
        <begin position="787"/>
        <end position="819"/>
    </location>
</feature>
<name>A0A8D8WXQ5_9HEMI</name>
<accession>A0A8D8WXQ5</accession>
<dbReference type="PANTHER" id="PTHR24198">
    <property type="entry name" value="ANKYRIN REPEAT AND PROTEIN KINASE DOMAIN-CONTAINING PROTEIN"/>
    <property type="match status" value="1"/>
</dbReference>
<proteinExistence type="predicted"/>
<reference evidence="4" key="1">
    <citation type="submission" date="2021-05" db="EMBL/GenBank/DDBJ databases">
        <authorList>
            <person name="Alioto T."/>
            <person name="Alioto T."/>
            <person name="Gomez Garrido J."/>
        </authorList>
    </citation>
    <scope>NUCLEOTIDE SEQUENCE</scope>
</reference>
<sequence length="1034" mass="115947">MEDTLKQDIFVAIRHGDLNLVQELTKTLYLNHSETSYDFLCKSLELNRKEISKFLIEKGSSVNATIYKKYKDKTPLHIAVENGDDDMVQMLLLRNANLNTIHTFGSSPLQVAIKEESVEIVLLILKHGISIQQFDKDRVLLFLVDEEMESEVNEYLDKGADVNIKDKYGFTALHAAAFHRNLEIAKSLLKHGALVNSPLTYGREEGYTPLYMAIKYKDLNMVELLLQNNADVNMSRHACEAPVHIAVQDVSWDPDILAQLITSGAKINVLTCDEKTPVHVALQSCNHEALNELLKHNIDINAKDSNDNTPLHISVQNNCSKIDGILDHGALVNCQNKDGHTPLHIAVKKNNISSVMHILKREAFLNVQTKPGQTALHIAVEDGNIEITRLLLDYKADCNLRDNYDRTPLHCSIMNGNVAIVENLLKENADIDAKFNVDPNKEWTPLFLAVQKDNHEIIEKLLNANADMNALDANGDTVLQFAIKQKKLKSVELILGKTPAVNIPAYQNILANIMLAFENEYSLENEFVKDLQKILDILLDNGLNIGSEESLGTEKVKMKTLLKIAIDYRYINVVKPILKQDISSETKNSALVRVTRERNYDYKLDQIVELLIKNGADVNAKEDSHKSPLYYAVKFSTPKCVATLLNNGALMDDSTELLGVAMDRPNKPIIDLLVRQGADMNTLIGVKGETLLYNAVSHGRFSIVELLLKHDTPFNARYSNGQTLLHVASNKCVRTVAKLIELGIDVNAVDNQGNTALHLTAANKVRTNTTACIAQHTSAILDIRNLNHDTPLLIAARCNNVNVVKILLFHGANIENKDRMMNNALHLAVHAVNVNSMNSSLIKILLDRTPVIDSKVEGKTPLDIIIQTHNPMNSGRLVEFYKHRIQRKCANMCVYDSDVKMYQTLSEANLEERGELISFENECAKEVKNMKRVNIGDANISIYDFLNKNSHQIASLFSNENISRGLSFGDIKHQFPIYAEMIEGRVQIGKTRKQLLTQIEPHAQVLFPQLPYYCTLHLLSFLDCGDLVVLVDSL</sequence>
<organism evidence="4">
    <name type="scientific">Cacopsylla melanoneura</name>
    <dbReference type="NCBI Taxonomy" id="428564"/>
    <lineage>
        <taxon>Eukaryota</taxon>
        <taxon>Metazoa</taxon>
        <taxon>Ecdysozoa</taxon>
        <taxon>Arthropoda</taxon>
        <taxon>Hexapoda</taxon>
        <taxon>Insecta</taxon>
        <taxon>Pterygota</taxon>
        <taxon>Neoptera</taxon>
        <taxon>Paraneoptera</taxon>
        <taxon>Hemiptera</taxon>
        <taxon>Sternorrhyncha</taxon>
        <taxon>Psylloidea</taxon>
        <taxon>Psyllidae</taxon>
        <taxon>Psyllinae</taxon>
        <taxon>Cacopsylla</taxon>
    </lineage>
</organism>
<feature type="repeat" description="ANK" evidence="3">
    <location>
        <begin position="687"/>
        <end position="719"/>
    </location>
</feature>